<dbReference type="KEGG" id="ske:Sked_23150"/>
<evidence type="ECO:0008006" key="4">
    <source>
        <dbReference type="Google" id="ProtNLM"/>
    </source>
</evidence>
<dbReference type="Pfam" id="PF10722">
    <property type="entry name" value="YbjN"/>
    <property type="match status" value="1"/>
</dbReference>
<evidence type="ECO:0000313" key="2">
    <source>
        <dbReference type="EMBL" id="ACZ22230.1"/>
    </source>
</evidence>
<dbReference type="HOGENOM" id="CLU_108795_0_0_11"/>
<dbReference type="RefSeq" id="WP_012867299.1">
    <property type="nucleotide sequence ID" value="NC_013521.1"/>
</dbReference>
<feature type="region of interest" description="Disordered" evidence="1">
    <location>
        <begin position="1"/>
        <end position="44"/>
    </location>
</feature>
<dbReference type="OrthoDB" id="3256964at2"/>
<sequence length="213" mass="23756">MGLFKDRRHRRTDDHSGVRASRRGTAGGDDAGGRAADGSAGQVSDEQLRIDVEQVLARELGALVDSAPEPGVTPVTRARVIEWITDYGYSYFVDSDGDVGGLWHSRLFYFLLFGAQTEILQVRGQWNREITIERIEEVLDFCNDWNTDRIWPKAYFRVRDNGMIQVYAEVSVDLEHGATDEQLDRLLACGLSTSAMLFDTLDGLYPDPAAVAP</sequence>
<accession>D1BJ36</accession>
<dbReference type="InterPro" id="IPR019660">
    <property type="entry name" value="Put_sensory_transdc_reg_YbjN"/>
</dbReference>
<organism evidence="2 3">
    <name type="scientific">Sanguibacter keddieii (strain ATCC 51767 / DSM 10542 / NCFB 3025 / ST-74)</name>
    <dbReference type="NCBI Taxonomy" id="446469"/>
    <lineage>
        <taxon>Bacteria</taxon>
        <taxon>Bacillati</taxon>
        <taxon>Actinomycetota</taxon>
        <taxon>Actinomycetes</taxon>
        <taxon>Micrococcales</taxon>
        <taxon>Sanguibacteraceae</taxon>
        <taxon>Sanguibacter</taxon>
    </lineage>
</organism>
<name>D1BJ36_SANKS</name>
<reference evidence="2 3" key="1">
    <citation type="journal article" date="2009" name="Stand. Genomic Sci.">
        <title>Complete genome sequence of Sanguibacter keddieii type strain (ST-74).</title>
        <authorList>
            <person name="Ivanova N."/>
            <person name="Sikorski J."/>
            <person name="Sims D."/>
            <person name="Brettin T."/>
            <person name="Detter J.C."/>
            <person name="Han C."/>
            <person name="Lapidus A."/>
            <person name="Copeland A."/>
            <person name="Glavina Del Rio T."/>
            <person name="Nolan M."/>
            <person name="Chen F."/>
            <person name="Lucas S."/>
            <person name="Tice H."/>
            <person name="Cheng J.F."/>
            <person name="Bruce D."/>
            <person name="Goodwin L."/>
            <person name="Pitluck S."/>
            <person name="Pati A."/>
            <person name="Mavromatis K."/>
            <person name="Chen A."/>
            <person name="Palaniappan K."/>
            <person name="D'haeseleer P."/>
            <person name="Chain P."/>
            <person name="Bristow J."/>
            <person name="Eisen J.A."/>
            <person name="Markowitz V."/>
            <person name="Hugenholtz P."/>
            <person name="Goker M."/>
            <person name="Pukall R."/>
            <person name="Klenk H.P."/>
            <person name="Kyrpides N.C."/>
        </authorList>
    </citation>
    <scope>NUCLEOTIDE SEQUENCE [LARGE SCALE GENOMIC DNA]</scope>
    <source>
        <strain evidence="3">ATCC 51767 / DSM 10542 / NCFB 3025 / ST-74</strain>
    </source>
</reference>
<gene>
    <name evidence="2" type="ordered locus">Sked_23150</name>
</gene>
<dbReference type="CDD" id="cd17511">
    <property type="entry name" value="YbjN_AmyR-like"/>
    <property type="match status" value="1"/>
</dbReference>
<keyword evidence="3" id="KW-1185">Reference proteome</keyword>
<proteinExistence type="predicted"/>
<dbReference type="Proteomes" id="UP000000322">
    <property type="component" value="Chromosome"/>
</dbReference>
<dbReference type="STRING" id="446469.Sked_23150"/>
<dbReference type="EMBL" id="CP001819">
    <property type="protein sequence ID" value="ACZ22230.1"/>
    <property type="molecule type" value="Genomic_DNA"/>
</dbReference>
<feature type="compositionally biased region" description="Basic residues" evidence="1">
    <location>
        <begin position="1"/>
        <end position="10"/>
    </location>
</feature>
<dbReference type="eggNOG" id="ENOG5032V8W">
    <property type="taxonomic scope" value="Bacteria"/>
</dbReference>
<dbReference type="AlphaFoldDB" id="D1BJ36"/>
<protein>
    <recommendedName>
        <fullName evidence="4">Sensory transduction regulator</fullName>
    </recommendedName>
</protein>
<evidence type="ECO:0000313" key="3">
    <source>
        <dbReference type="Proteomes" id="UP000000322"/>
    </source>
</evidence>
<evidence type="ECO:0000256" key="1">
    <source>
        <dbReference type="SAM" id="MobiDB-lite"/>
    </source>
</evidence>